<dbReference type="InterPro" id="IPR002035">
    <property type="entry name" value="VWF_A"/>
</dbReference>
<evidence type="ECO:0000256" key="1">
    <source>
        <dbReference type="ARBA" id="ARBA00022536"/>
    </source>
</evidence>
<dbReference type="InterPro" id="IPR050934">
    <property type="entry name" value="ITIH"/>
</dbReference>
<keyword evidence="6" id="KW-1185">Reference proteome</keyword>
<dbReference type="PANTHER" id="PTHR10338:SF119">
    <property type="entry name" value="INTER-ALPHA-TRYPSIN INHIBITOR HEAVY CHAIN H4"/>
    <property type="match status" value="1"/>
</dbReference>
<keyword evidence="3" id="KW-0472">Membrane</keyword>
<dbReference type="GO" id="GO:0005509">
    <property type="term" value="F:calcium ion binding"/>
    <property type="evidence" value="ECO:0007669"/>
    <property type="project" value="InterPro"/>
</dbReference>
<dbReference type="SMART" id="SM00261">
    <property type="entry name" value="FU"/>
    <property type="match status" value="1"/>
</dbReference>
<evidence type="ECO:0000313" key="6">
    <source>
        <dbReference type="Proteomes" id="UP001148018"/>
    </source>
</evidence>
<dbReference type="PROSITE" id="PS01187">
    <property type="entry name" value="EGF_CA"/>
    <property type="match status" value="1"/>
</dbReference>
<keyword evidence="2" id="KW-1015">Disulfide bond</keyword>
<reference evidence="5" key="1">
    <citation type="submission" date="2022-07" db="EMBL/GenBank/DDBJ databases">
        <title>Chromosome-level genome of Muraenolepis orangiensis.</title>
        <authorList>
            <person name="Kim J."/>
        </authorList>
    </citation>
    <scope>NUCLEOTIDE SEQUENCE</scope>
    <source>
        <strain evidence="5">KU_S4_2022</strain>
        <tissue evidence="5">Muscle</tissue>
    </source>
</reference>
<dbReference type="PROSITE" id="PS50234">
    <property type="entry name" value="VWFA"/>
    <property type="match status" value="1"/>
</dbReference>
<gene>
    <name evidence="5" type="ORF">NHX12_030416</name>
</gene>
<sequence length="621" mass="67943">TRAALVHILADLKTEDFFGLITFNHGIHPWKRELVQANEHNVGIAKAFAQGIQDGGSTNINSAVLEGETNLERIQENVRKAIAKKFPLYCLGFGHDVNFEFLEKMALENNGAARRIYDDSDADLQLKGFYAEVATPLLTDVMMIYEGGANLTQTNFNQYYNGSEIVVVGQIMDNSIETFSPQVVAISLSLVSQPLCVTYGSRALLSVHPSSSAHPYLELSMPSLDQGVLIQRNAWKNLSVSLALVDRNKVLLLWNLSTPCRLDAQVKVKGMEYELGPFCIDNAVRGHVVVLSPPDSDSDSGVCELVCALGSFLREQGLGVTVDQWSRAELCSLGPLPWLYAQLLHLEQRGGGKVVLVLTCGAWQKAQEWTHLYGRPRQALTEDRAEGPPPTVTSSCPYSDVFSAALWCVAGDRQLGRARERFLLVDFESCPVQLACSGTRLPELLEGLRLFRLPSQNQAMLSELMDIDECGTELAQCPPSSYCSNTEGSYQCRDCDPSCVGCMGSGPARCRKCAAGYRLTGAKCLDIDECGEKTLPCPGREELCTNVEGAHESGLFEDIPEDEVAVLQQMVFGVVLCALATLAAKGDMVFTSIFMGGVAAMAGYWLSDRGDRFLDRYLKEG</sequence>
<feature type="transmembrane region" description="Helical" evidence="3">
    <location>
        <begin position="589"/>
        <end position="607"/>
    </location>
</feature>
<proteinExistence type="predicted"/>
<keyword evidence="1" id="KW-0245">EGF-like domain</keyword>
<dbReference type="OrthoDB" id="10045365at2759"/>
<dbReference type="Gene3D" id="2.10.25.10">
    <property type="entry name" value="Laminin"/>
    <property type="match status" value="1"/>
</dbReference>
<dbReference type="CDD" id="cd00054">
    <property type="entry name" value="EGF_CA"/>
    <property type="match status" value="1"/>
</dbReference>
<feature type="domain" description="VWFA" evidence="4">
    <location>
        <begin position="52"/>
        <end position="133"/>
    </location>
</feature>
<dbReference type="Pfam" id="PF07645">
    <property type="entry name" value="EGF_CA"/>
    <property type="match status" value="2"/>
</dbReference>
<keyword evidence="3" id="KW-0812">Transmembrane</keyword>
<dbReference type="SUPFAM" id="SSF53300">
    <property type="entry name" value="vWA-like"/>
    <property type="match status" value="1"/>
</dbReference>
<feature type="non-terminal residue" evidence="5">
    <location>
        <position position="1"/>
    </location>
</feature>
<dbReference type="Gene3D" id="3.40.50.410">
    <property type="entry name" value="von Willebrand factor, type A domain"/>
    <property type="match status" value="1"/>
</dbReference>
<dbReference type="SMART" id="SM00179">
    <property type="entry name" value="EGF_CA"/>
    <property type="match status" value="1"/>
</dbReference>
<dbReference type="InterPro" id="IPR001881">
    <property type="entry name" value="EGF-like_Ca-bd_dom"/>
</dbReference>
<dbReference type="InterPro" id="IPR018097">
    <property type="entry name" value="EGF_Ca-bd_CS"/>
</dbReference>
<dbReference type="InterPro" id="IPR006212">
    <property type="entry name" value="Furin_repeat"/>
</dbReference>
<dbReference type="EMBL" id="JANIIK010000046">
    <property type="protein sequence ID" value="KAJ3602667.1"/>
    <property type="molecule type" value="Genomic_DNA"/>
</dbReference>
<protein>
    <recommendedName>
        <fullName evidence="4">VWFA domain-containing protein</fullName>
    </recommendedName>
</protein>
<evidence type="ECO:0000259" key="4">
    <source>
        <dbReference type="PROSITE" id="PS50234"/>
    </source>
</evidence>
<dbReference type="PANTHER" id="PTHR10338">
    <property type="entry name" value="INTER-ALPHA-TRYPSIN INHIBITOR HEAVY CHAIN FAMILY MEMBER"/>
    <property type="match status" value="1"/>
</dbReference>
<dbReference type="AlphaFoldDB" id="A0A9Q0IJD5"/>
<comment type="caution">
    <text evidence="5">The sequence shown here is derived from an EMBL/GenBank/DDBJ whole genome shotgun (WGS) entry which is preliminary data.</text>
</comment>
<dbReference type="InterPro" id="IPR036465">
    <property type="entry name" value="vWFA_dom_sf"/>
</dbReference>
<dbReference type="InterPro" id="IPR049883">
    <property type="entry name" value="NOTCH1_EGF-like"/>
</dbReference>
<dbReference type="InterPro" id="IPR013568">
    <property type="entry name" value="SEFIR_dom"/>
</dbReference>
<evidence type="ECO:0000256" key="3">
    <source>
        <dbReference type="SAM" id="Phobius"/>
    </source>
</evidence>
<organism evidence="5 6">
    <name type="scientific">Muraenolepis orangiensis</name>
    <name type="common">Patagonian moray cod</name>
    <dbReference type="NCBI Taxonomy" id="630683"/>
    <lineage>
        <taxon>Eukaryota</taxon>
        <taxon>Metazoa</taxon>
        <taxon>Chordata</taxon>
        <taxon>Craniata</taxon>
        <taxon>Vertebrata</taxon>
        <taxon>Euteleostomi</taxon>
        <taxon>Actinopterygii</taxon>
        <taxon>Neopterygii</taxon>
        <taxon>Teleostei</taxon>
        <taxon>Neoteleostei</taxon>
        <taxon>Acanthomorphata</taxon>
        <taxon>Zeiogadaria</taxon>
        <taxon>Gadariae</taxon>
        <taxon>Gadiformes</taxon>
        <taxon>Muraenolepidoidei</taxon>
        <taxon>Muraenolepididae</taxon>
        <taxon>Muraenolepis</taxon>
    </lineage>
</organism>
<evidence type="ECO:0000313" key="5">
    <source>
        <dbReference type="EMBL" id="KAJ3602667.1"/>
    </source>
</evidence>
<dbReference type="Proteomes" id="UP001148018">
    <property type="component" value="Unassembled WGS sequence"/>
</dbReference>
<evidence type="ECO:0000256" key="2">
    <source>
        <dbReference type="ARBA" id="ARBA00023157"/>
    </source>
</evidence>
<dbReference type="Gene3D" id="3.40.50.11530">
    <property type="match status" value="1"/>
</dbReference>
<dbReference type="SUPFAM" id="SSF57184">
    <property type="entry name" value="Growth factor receptor domain"/>
    <property type="match status" value="1"/>
</dbReference>
<keyword evidence="3" id="KW-1133">Transmembrane helix</keyword>
<dbReference type="Pfam" id="PF08357">
    <property type="entry name" value="SEFIR"/>
    <property type="match status" value="1"/>
</dbReference>
<dbReference type="InterPro" id="IPR009030">
    <property type="entry name" value="Growth_fac_rcpt_cys_sf"/>
</dbReference>
<name>A0A9Q0IJD5_9TELE</name>
<accession>A0A9Q0IJD5</accession>